<organism evidence="6 7">
    <name type="scientific">Eumeta variegata</name>
    <name type="common">Bagworm moth</name>
    <name type="synonym">Eumeta japonica</name>
    <dbReference type="NCBI Taxonomy" id="151549"/>
    <lineage>
        <taxon>Eukaryota</taxon>
        <taxon>Metazoa</taxon>
        <taxon>Ecdysozoa</taxon>
        <taxon>Arthropoda</taxon>
        <taxon>Hexapoda</taxon>
        <taxon>Insecta</taxon>
        <taxon>Pterygota</taxon>
        <taxon>Neoptera</taxon>
        <taxon>Endopterygota</taxon>
        <taxon>Lepidoptera</taxon>
        <taxon>Glossata</taxon>
        <taxon>Ditrysia</taxon>
        <taxon>Tineoidea</taxon>
        <taxon>Psychidae</taxon>
        <taxon>Oiketicinae</taxon>
        <taxon>Eumeta</taxon>
    </lineage>
</organism>
<dbReference type="PROSITE" id="PS50294">
    <property type="entry name" value="WD_REPEATS_REGION"/>
    <property type="match status" value="2"/>
</dbReference>
<dbReference type="InterPro" id="IPR051179">
    <property type="entry name" value="WD_repeat_multifunction"/>
</dbReference>
<evidence type="ECO:0000256" key="3">
    <source>
        <dbReference type="ARBA" id="ARBA00022942"/>
    </source>
</evidence>
<dbReference type="PANTHER" id="PTHR19857:SF19">
    <property type="entry name" value="26S PROTEASOME REGULATORY SUBUNIT RPN14"/>
    <property type="match status" value="1"/>
</dbReference>
<feature type="repeat" description="WD" evidence="5">
    <location>
        <begin position="27"/>
        <end position="63"/>
    </location>
</feature>
<keyword evidence="7" id="KW-1185">Reference proteome</keyword>
<dbReference type="GO" id="GO:0000502">
    <property type="term" value="C:proteasome complex"/>
    <property type="evidence" value="ECO:0007669"/>
    <property type="project" value="UniProtKB-KW"/>
</dbReference>
<dbReference type="Proteomes" id="UP000299102">
    <property type="component" value="Unassembled WGS sequence"/>
</dbReference>
<sequence>MIFGSCIFDAGKFVVWDSRTGEIILDLEGHGGPVYKCKLFPSGIVILSGGADGSCRIWSAESGICPVMLKGHTMAVNDLCIIDKGRNVVSVSRDGCAKLWDVGESKCLDNIVEGLGPLNCCTLTTTDDVIHVENPREVETGNKLLIIGCENGTLATYHVAKREQVICKQIDSACNSVIVVNNTIIVGCSDGKVVCHAMMRQLRREARPVPRWQLCITPCPSS</sequence>
<dbReference type="InterPro" id="IPR015943">
    <property type="entry name" value="WD40/YVTN_repeat-like_dom_sf"/>
</dbReference>
<dbReference type="STRING" id="151549.A0A4C1SCD2"/>
<dbReference type="Pfam" id="PF00400">
    <property type="entry name" value="WD40"/>
    <property type="match status" value="2"/>
</dbReference>
<comment type="caution">
    <text evidence="6">The sequence shown here is derived from an EMBL/GenBank/DDBJ whole genome shotgun (WGS) entry which is preliminary data.</text>
</comment>
<keyword evidence="2" id="KW-0677">Repeat</keyword>
<dbReference type="PANTHER" id="PTHR19857">
    <property type="entry name" value="MITOCHONDRIAL DIVISION PROTEIN 1-RELATED"/>
    <property type="match status" value="1"/>
</dbReference>
<protein>
    <submittedName>
        <fullName evidence="6">Proteasomal ATPase-associated factor 1</fullName>
    </submittedName>
</protein>
<dbReference type="PROSITE" id="PS00678">
    <property type="entry name" value="WD_REPEATS_1"/>
    <property type="match status" value="1"/>
</dbReference>
<dbReference type="InterPro" id="IPR019775">
    <property type="entry name" value="WD40_repeat_CS"/>
</dbReference>
<accession>A0A4C1SCD2</accession>
<dbReference type="EMBL" id="BGZK01003305">
    <property type="protein sequence ID" value="GBO99764.1"/>
    <property type="molecule type" value="Genomic_DNA"/>
</dbReference>
<keyword evidence="1 5" id="KW-0853">WD repeat</keyword>
<dbReference type="Gene3D" id="2.130.10.10">
    <property type="entry name" value="YVTN repeat-like/Quinoprotein amine dehydrogenase"/>
    <property type="match status" value="1"/>
</dbReference>
<dbReference type="PROSITE" id="PS50082">
    <property type="entry name" value="WD_REPEATS_2"/>
    <property type="match status" value="2"/>
</dbReference>
<name>A0A4C1SCD2_EUMVA</name>
<evidence type="ECO:0000256" key="4">
    <source>
        <dbReference type="ARBA" id="ARBA00038321"/>
    </source>
</evidence>
<evidence type="ECO:0000256" key="5">
    <source>
        <dbReference type="PROSITE-ProRule" id="PRU00221"/>
    </source>
</evidence>
<evidence type="ECO:0000313" key="7">
    <source>
        <dbReference type="Proteomes" id="UP000299102"/>
    </source>
</evidence>
<feature type="repeat" description="WD" evidence="5">
    <location>
        <begin position="69"/>
        <end position="110"/>
    </location>
</feature>
<gene>
    <name evidence="6" type="primary">PAAF1</name>
    <name evidence="6" type="ORF">EVAR_11846_1</name>
</gene>
<dbReference type="InterPro" id="IPR036322">
    <property type="entry name" value="WD40_repeat_dom_sf"/>
</dbReference>
<comment type="similarity">
    <text evidence="4">Belongs to the WD repeat PAAF1/RPN14 family.</text>
</comment>
<evidence type="ECO:0000313" key="6">
    <source>
        <dbReference type="EMBL" id="GBO99764.1"/>
    </source>
</evidence>
<evidence type="ECO:0000256" key="1">
    <source>
        <dbReference type="ARBA" id="ARBA00022574"/>
    </source>
</evidence>
<keyword evidence="3" id="KW-0647">Proteasome</keyword>
<dbReference type="SUPFAM" id="SSF50978">
    <property type="entry name" value="WD40 repeat-like"/>
    <property type="match status" value="1"/>
</dbReference>
<dbReference type="SMART" id="SM00320">
    <property type="entry name" value="WD40"/>
    <property type="match status" value="3"/>
</dbReference>
<reference evidence="6 7" key="1">
    <citation type="journal article" date="2019" name="Commun. Biol.">
        <title>The bagworm genome reveals a unique fibroin gene that provides high tensile strength.</title>
        <authorList>
            <person name="Kono N."/>
            <person name="Nakamura H."/>
            <person name="Ohtoshi R."/>
            <person name="Tomita M."/>
            <person name="Numata K."/>
            <person name="Arakawa K."/>
        </authorList>
    </citation>
    <scope>NUCLEOTIDE SEQUENCE [LARGE SCALE GENOMIC DNA]</scope>
</reference>
<evidence type="ECO:0000256" key="2">
    <source>
        <dbReference type="ARBA" id="ARBA00022737"/>
    </source>
</evidence>
<dbReference type="OrthoDB" id="27537at2759"/>
<dbReference type="AlphaFoldDB" id="A0A4C1SCD2"/>
<proteinExistence type="inferred from homology"/>
<dbReference type="InterPro" id="IPR001680">
    <property type="entry name" value="WD40_rpt"/>
</dbReference>